<evidence type="ECO:0000313" key="2">
    <source>
        <dbReference type="EMBL" id="KAA8534609.1"/>
    </source>
</evidence>
<proteinExistence type="predicted"/>
<feature type="region of interest" description="Disordered" evidence="1">
    <location>
        <begin position="246"/>
        <end position="308"/>
    </location>
</feature>
<dbReference type="GO" id="GO:0003723">
    <property type="term" value="F:RNA binding"/>
    <property type="evidence" value="ECO:0007669"/>
    <property type="project" value="InterPro"/>
</dbReference>
<feature type="compositionally biased region" description="Acidic residues" evidence="1">
    <location>
        <begin position="288"/>
        <end position="308"/>
    </location>
</feature>
<evidence type="ECO:0008006" key="4">
    <source>
        <dbReference type="Google" id="ProtNLM"/>
    </source>
</evidence>
<dbReference type="InterPro" id="IPR050257">
    <property type="entry name" value="eL8/uL1-like"/>
</dbReference>
<protein>
    <recommendedName>
        <fullName evidence="4">Ribosomal protein L1</fullName>
    </recommendedName>
</protein>
<dbReference type="Gene3D" id="3.40.50.790">
    <property type="match status" value="1"/>
</dbReference>
<evidence type="ECO:0000256" key="1">
    <source>
        <dbReference type="SAM" id="MobiDB-lite"/>
    </source>
</evidence>
<dbReference type="Proteomes" id="UP000325577">
    <property type="component" value="Linkage Group LG18"/>
</dbReference>
<keyword evidence="3" id="KW-1185">Reference proteome</keyword>
<dbReference type="CDD" id="cd00403">
    <property type="entry name" value="Ribosomal_L1"/>
    <property type="match status" value="1"/>
</dbReference>
<dbReference type="AlphaFoldDB" id="A0A5J5AVZ3"/>
<dbReference type="SUPFAM" id="SSF56808">
    <property type="entry name" value="Ribosomal protein L1"/>
    <property type="match status" value="1"/>
</dbReference>
<gene>
    <name evidence="2" type="ORF">F0562_032132</name>
</gene>
<reference evidence="2 3" key="1">
    <citation type="submission" date="2019-09" db="EMBL/GenBank/DDBJ databases">
        <title>A chromosome-level genome assembly of the Chinese tupelo Nyssa sinensis.</title>
        <authorList>
            <person name="Yang X."/>
            <person name="Kang M."/>
            <person name="Yang Y."/>
            <person name="Xiong H."/>
            <person name="Wang M."/>
            <person name="Zhang Z."/>
            <person name="Wang Z."/>
            <person name="Wu H."/>
            <person name="Ma T."/>
            <person name="Liu J."/>
            <person name="Xi Z."/>
        </authorList>
    </citation>
    <scope>NUCLEOTIDE SEQUENCE [LARGE SCALE GENOMIC DNA]</scope>
    <source>
        <strain evidence="2">J267</strain>
        <tissue evidence="2">Leaf</tissue>
    </source>
</reference>
<dbReference type="FunFam" id="3.40.50.790:FF:000012">
    <property type="entry name" value="Ribosomal protein L1p/L10e family"/>
    <property type="match status" value="1"/>
</dbReference>
<name>A0A5J5AVZ3_9ASTE</name>
<feature type="compositionally biased region" description="Basic and acidic residues" evidence="1">
    <location>
        <begin position="246"/>
        <end position="265"/>
    </location>
</feature>
<dbReference type="InterPro" id="IPR023674">
    <property type="entry name" value="Ribosomal_uL1-like"/>
</dbReference>
<dbReference type="OrthoDB" id="10251727at2759"/>
<accession>A0A5J5AVZ3</accession>
<dbReference type="Pfam" id="PF00687">
    <property type="entry name" value="Ribosomal_L1"/>
    <property type="match status" value="1"/>
</dbReference>
<evidence type="ECO:0000313" key="3">
    <source>
        <dbReference type="Proteomes" id="UP000325577"/>
    </source>
</evidence>
<dbReference type="InterPro" id="IPR028364">
    <property type="entry name" value="Ribosomal_uL1/biogenesis"/>
</dbReference>
<dbReference type="PANTHER" id="PTHR23105">
    <property type="entry name" value="RIBOSOMAL PROTEIN L7AE FAMILY MEMBER"/>
    <property type="match status" value="1"/>
</dbReference>
<organism evidence="2 3">
    <name type="scientific">Nyssa sinensis</name>
    <dbReference type="NCBI Taxonomy" id="561372"/>
    <lineage>
        <taxon>Eukaryota</taxon>
        <taxon>Viridiplantae</taxon>
        <taxon>Streptophyta</taxon>
        <taxon>Embryophyta</taxon>
        <taxon>Tracheophyta</taxon>
        <taxon>Spermatophyta</taxon>
        <taxon>Magnoliopsida</taxon>
        <taxon>eudicotyledons</taxon>
        <taxon>Gunneridae</taxon>
        <taxon>Pentapetalae</taxon>
        <taxon>asterids</taxon>
        <taxon>Cornales</taxon>
        <taxon>Nyssaceae</taxon>
        <taxon>Nyssa</taxon>
    </lineage>
</organism>
<dbReference type="EMBL" id="CM018041">
    <property type="protein sequence ID" value="KAA8534609.1"/>
    <property type="molecule type" value="Genomic_DNA"/>
</dbReference>
<sequence>MASENPPPPPSLVSSRVRPDTIQRAVNALLKWKSSKSKTQKPQLLEQDEFMYLVLTLKKIPPKGRTSPHKIALPYPLHSPQDSSELCLIIDDRPKSKLTSDAAKKKIKSEDIPISKVLKLSKLKSDYRPFEAKRKLCDSYEMFFADKRVVPLLPKLLGKQFFKKKKIPVPVDLTHKNWKEQIERACSSALLYLRTGTCSVVRVGKASMDIGNIVENVVAAIDGVVELVPKKWLKIEGVKNIEEATKEEGGGESEIKEESKKDEKLGKKKKGRIHEVRYMDSNVNGDELGSDDDRNDFENETNEGDELG</sequence>
<dbReference type="InterPro" id="IPR016095">
    <property type="entry name" value="Ribosomal_uL1_3-a/b-sand"/>
</dbReference>